<keyword evidence="1 4" id="KW-0489">Methyltransferase</keyword>
<dbReference type="CDD" id="cd02440">
    <property type="entry name" value="AdoMet_MTases"/>
    <property type="match status" value="1"/>
</dbReference>
<keyword evidence="2 4" id="KW-0808">Transferase</keyword>
<dbReference type="InterPro" id="IPR013216">
    <property type="entry name" value="Methyltransf_11"/>
</dbReference>
<evidence type="ECO:0000259" key="3">
    <source>
        <dbReference type="Pfam" id="PF08241"/>
    </source>
</evidence>
<gene>
    <name evidence="4" type="ORF">HWN40_00525</name>
</gene>
<feature type="domain" description="Methyltransferase type 11" evidence="3">
    <location>
        <begin position="40"/>
        <end position="136"/>
    </location>
</feature>
<accession>A0A7D5HZD2</accession>
<dbReference type="GO" id="GO:0008757">
    <property type="term" value="F:S-adenosylmethionine-dependent methyltransferase activity"/>
    <property type="evidence" value="ECO:0007669"/>
    <property type="project" value="InterPro"/>
</dbReference>
<dbReference type="Proteomes" id="UP000509594">
    <property type="component" value="Chromosome"/>
</dbReference>
<dbReference type="OrthoDB" id="8915at2157"/>
<dbReference type="RefSeq" id="WP_176963929.1">
    <property type="nucleotide sequence ID" value="NZ_CP058215.1"/>
</dbReference>
<name>A0A7D5HZD2_9EURY</name>
<dbReference type="Gene3D" id="3.40.50.150">
    <property type="entry name" value="Vaccinia Virus protein VP39"/>
    <property type="match status" value="1"/>
</dbReference>
<dbReference type="Pfam" id="PF08241">
    <property type="entry name" value="Methyltransf_11"/>
    <property type="match status" value="1"/>
</dbReference>
<evidence type="ECO:0000313" key="5">
    <source>
        <dbReference type="Proteomes" id="UP000509594"/>
    </source>
</evidence>
<dbReference type="GO" id="GO:0006400">
    <property type="term" value="P:tRNA modification"/>
    <property type="evidence" value="ECO:0007669"/>
    <property type="project" value="UniProtKB-ARBA"/>
</dbReference>
<evidence type="ECO:0000256" key="1">
    <source>
        <dbReference type="ARBA" id="ARBA00022603"/>
    </source>
</evidence>
<evidence type="ECO:0000313" key="4">
    <source>
        <dbReference type="EMBL" id="QLC48866.1"/>
    </source>
</evidence>
<keyword evidence="5" id="KW-1185">Reference proteome</keyword>
<dbReference type="EMBL" id="CP058215">
    <property type="protein sequence ID" value="QLC48866.1"/>
    <property type="molecule type" value="Genomic_DNA"/>
</dbReference>
<dbReference type="PANTHER" id="PTHR13069:SF21">
    <property type="entry name" value="ALKYLATED DNA REPAIR PROTEIN ALKB HOMOLOG 8"/>
    <property type="match status" value="1"/>
</dbReference>
<dbReference type="GeneID" id="55820114"/>
<dbReference type="GO" id="GO:0008175">
    <property type="term" value="F:tRNA methyltransferase activity"/>
    <property type="evidence" value="ECO:0007669"/>
    <property type="project" value="UniProtKB-ARBA"/>
</dbReference>
<dbReference type="InterPro" id="IPR029063">
    <property type="entry name" value="SAM-dependent_MTases_sf"/>
</dbReference>
<dbReference type="GO" id="GO:0032259">
    <property type="term" value="P:methylation"/>
    <property type="evidence" value="ECO:0007669"/>
    <property type="project" value="UniProtKB-KW"/>
</dbReference>
<dbReference type="InterPro" id="IPR051422">
    <property type="entry name" value="AlkB_tRNA_MeTrf/Diox"/>
</dbReference>
<protein>
    <submittedName>
        <fullName evidence="4">Methyltransferase domain-containing protein</fullName>
    </submittedName>
</protein>
<dbReference type="AlphaFoldDB" id="A0A7D5HZD2"/>
<organism evidence="4 5">
    <name type="scientific">Methanolobus zinderi</name>
    <dbReference type="NCBI Taxonomy" id="536044"/>
    <lineage>
        <taxon>Archaea</taxon>
        <taxon>Methanobacteriati</taxon>
        <taxon>Methanobacteriota</taxon>
        <taxon>Stenosarchaea group</taxon>
        <taxon>Methanomicrobia</taxon>
        <taxon>Methanosarcinales</taxon>
        <taxon>Methanosarcinaceae</taxon>
        <taxon>Methanolobus</taxon>
    </lineage>
</organism>
<dbReference type="PANTHER" id="PTHR13069">
    <property type="entry name" value="ALKYLATED DNA REPAIR PROTEIN ALKB HOMOLOG 8"/>
    <property type="match status" value="1"/>
</dbReference>
<dbReference type="SUPFAM" id="SSF53335">
    <property type="entry name" value="S-adenosyl-L-methionine-dependent methyltransferases"/>
    <property type="match status" value="1"/>
</dbReference>
<reference evidence="4 5" key="1">
    <citation type="submission" date="2020-06" db="EMBL/GenBank/DDBJ databases">
        <title>Methanolobus halotolerans sp. nov., isolated from a saline lake Tus in Siberia.</title>
        <authorList>
            <person name="Shen Y."/>
            <person name="Chen S.-C."/>
            <person name="Lai M.-C."/>
            <person name="Huang H.-H."/>
            <person name="Chiu H.-H."/>
            <person name="Tang S.-L."/>
            <person name="Rogozin D.Y."/>
            <person name="Degermendzhy A.G."/>
        </authorList>
    </citation>
    <scope>NUCLEOTIDE SEQUENCE [LARGE SCALE GENOMIC DNA]</scope>
    <source>
        <strain evidence="4 5">DSM 21339</strain>
    </source>
</reference>
<sequence>MKDLKQSRRAWEEEYRHVNWGGPRPISGVEEALAPGSLVLDAGCGNGRYLLPLSKNFDVVGTDISVNALLKAGQYLEKGGSQAGCVASSITHLPFADNSFDAIICYGVLQHLFENERLLAVKELGRVLRTEGFLFFEVFGTDDMRFGGEELEKNTFCRKNGVIYHYFTEEELKLLFRVFDIKEIKSTRTEKRFRGEIHTRHHIKGIVQS</sequence>
<proteinExistence type="predicted"/>
<dbReference type="KEGG" id="mzi:HWN40_00525"/>
<evidence type="ECO:0000256" key="2">
    <source>
        <dbReference type="ARBA" id="ARBA00022679"/>
    </source>
</evidence>